<proteinExistence type="predicted"/>
<comment type="caution">
    <text evidence="1">The sequence shown here is derived from an EMBL/GenBank/DDBJ whole genome shotgun (WGS) entry which is preliminary data.</text>
</comment>
<protein>
    <submittedName>
        <fullName evidence="1">11859_t:CDS:1</fullName>
    </submittedName>
</protein>
<reference evidence="1" key="1">
    <citation type="submission" date="2021-06" db="EMBL/GenBank/DDBJ databases">
        <authorList>
            <person name="Kallberg Y."/>
            <person name="Tangrot J."/>
            <person name="Rosling A."/>
        </authorList>
    </citation>
    <scope>NUCLEOTIDE SEQUENCE</scope>
    <source>
        <strain evidence="1">IL203A</strain>
    </source>
</reference>
<evidence type="ECO:0000313" key="2">
    <source>
        <dbReference type="Proteomes" id="UP000789702"/>
    </source>
</evidence>
<accession>A0ACA9KRR5</accession>
<keyword evidence="2" id="KW-1185">Reference proteome</keyword>
<organism evidence="1 2">
    <name type="scientific">Dentiscutata heterogama</name>
    <dbReference type="NCBI Taxonomy" id="1316150"/>
    <lineage>
        <taxon>Eukaryota</taxon>
        <taxon>Fungi</taxon>
        <taxon>Fungi incertae sedis</taxon>
        <taxon>Mucoromycota</taxon>
        <taxon>Glomeromycotina</taxon>
        <taxon>Glomeromycetes</taxon>
        <taxon>Diversisporales</taxon>
        <taxon>Gigasporaceae</taxon>
        <taxon>Dentiscutata</taxon>
    </lineage>
</organism>
<dbReference type="EMBL" id="CAJVPU010001824">
    <property type="protein sequence ID" value="CAG8489337.1"/>
    <property type="molecule type" value="Genomic_DNA"/>
</dbReference>
<evidence type="ECO:0000313" key="1">
    <source>
        <dbReference type="EMBL" id="CAG8489337.1"/>
    </source>
</evidence>
<gene>
    <name evidence="1" type="ORF">DHETER_LOCUS2486</name>
</gene>
<dbReference type="Proteomes" id="UP000789702">
    <property type="component" value="Unassembled WGS sequence"/>
</dbReference>
<sequence>MDLVEDTSMDLGDEANTNPIGSEDESLKVTEVTEPPTLVFFNSGSSTVNPRTTYLKHRFSSDRSWPRQL</sequence>
<name>A0ACA9KRR5_9GLOM</name>